<evidence type="ECO:0000256" key="4">
    <source>
        <dbReference type="ARBA" id="ARBA00022452"/>
    </source>
</evidence>
<evidence type="ECO:0000256" key="13">
    <source>
        <dbReference type="ARBA" id="ARBA00023237"/>
    </source>
</evidence>
<dbReference type="GO" id="GO:0015159">
    <property type="term" value="F:polysaccharide transmembrane transporter activity"/>
    <property type="evidence" value="ECO:0007669"/>
    <property type="project" value="InterPro"/>
</dbReference>
<dbReference type="Gene3D" id="3.30.1950.10">
    <property type="entry name" value="wza like domain"/>
    <property type="match status" value="1"/>
</dbReference>
<feature type="coiled-coil region" evidence="15">
    <location>
        <begin position="768"/>
        <end position="798"/>
    </location>
</feature>
<dbReference type="InterPro" id="IPR003715">
    <property type="entry name" value="Poly_export_N"/>
</dbReference>
<organism evidence="20 21">
    <name type="scientific">Geobacter pickeringii</name>
    <dbReference type="NCBI Taxonomy" id="345632"/>
    <lineage>
        <taxon>Bacteria</taxon>
        <taxon>Pseudomonadati</taxon>
        <taxon>Thermodesulfobacteriota</taxon>
        <taxon>Desulfuromonadia</taxon>
        <taxon>Geobacterales</taxon>
        <taxon>Geobacteraceae</taxon>
        <taxon>Geobacter</taxon>
    </lineage>
</organism>
<dbReference type="Proteomes" id="UP000057609">
    <property type="component" value="Chromosome"/>
</dbReference>
<gene>
    <name evidence="20" type="ORF">GPICK_06420</name>
</gene>
<evidence type="ECO:0000256" key="10">
    <source>
        <dbReference type="ARBA" id="ARBA00023114"/>
    </source>
</evidence>
<keyword evidence="11" id="KW-0472">Membrane</keyword>
<accession>A0A0B5B8M2</accession>
<dbReference type="InterPro" id="IPR054765">
    <property type="entry name" value="SLBB_dom"/>
</dbReference>
<keyword evidence="10" id="KW-0626">Porin</keyword>
<keyword evidence="6" id="KW-0812">Transmembrane</keyword>
<keyword evidence="7" id="KW-0732">Signal</keyword>
<dbReference type="GO" id="GO:0009279">
    <property type="term" value="C:cell outer membrane"/>
    <property type="evidence" value="ECO:0007669"/>
    <property type="project" value="UniProtKB-SubCell"/>
</dbReference>
<keyword evidence="9" id="KW-0406">Ion transport</keyword>
<evidence type="ECO:0000256" key="12">
    <source>
        <dbReference type="ARBA" id="ARBA00023139"/>
    </source>
</evidence>
<sequence>MTKTISRIILAVFLVLIPVSLLALSVDEAGRSTTDDEGVYLGPVRTPVKKGETESKGGVQFETPLEDLRQPVEKGRELDGRDEKKPSYELELKDAKKEKGPFEKEEKPRIVLKAEPGDSLVTLSWTMVGLPRLAADEKLRFTVFYGTESGRYDKKFEVGTSADHKLRELKNNQVYFIKIQGYTRDNALTLLSSEERVIPRAEEELGSPLEQAFSRKNLTLLDKIEADPFKRELRQFGYDFFKNSLMTGVPVENMPVGEEYVLGPGDSLRIDLWGSVNARHELTVDRNGEITIPRVGSVKVWGLSYGQAREAISRAVSRYFKGYELNVTLGKLRTIQVYVVGEVEAPGTYAVSSLGTVVNALSQAGGASRNGTLRSIRLMRGGKLVQEIDLYDMFLAGDRSRDLRLQNGDTIFVPVIGPVAAVAGEVKRPAIYELKGNTSLQQILQMAGGITAAGYEGRLQVERFEGNASRIVVDYQLQGGAGGPSTQEIRDRDMVKVFPVNKALRQVVTLQGHVVRPGEYQFRQGMRLIDVLPDYTALLPESYVESVEITRLSLPDFHKEILSANLRKALAGDGTENILLHEQDKIAVFSKSEKEEKRTVSISGQVLKPGTYDYYPNMAVRDLVLLAGSPKSNAYLQSAELTRIQYEKGDARATRIEINLRKALDGDRDNNVTLQPDDVLIVRGVVNWLEANDRFVALKGEVKYPGIYSIAKGEHLSSVIARAGGFTDKAYLKGAKFTRKSVREEQQKRMDEIIARTEQDILRKQGELASLAASREELEATKAALEGLQKNLEKLKGVKAQGRVVIRLAQLGEFTGGPYDLELMGGDAIEVPQTSSVVNVLGSVFNPTSFVLMPEKDVSFYLKKAGGPLSDADENEMYVIKADGSVISKQQSSFGIRWDDDGKRWTFGGFLASRLDPGDTLVVPEKLERVAWLRTIKDITTIISQVALTAGTVFIGLK</sequence>
<evidence type="ECO:0000256" key="8">
    <source>
        <dbReference type="ARBA" id="ARBA00023047"/>
    </source>
</evidence>
<dbReference type="GO" id="GO:0015288">
    <property type="term" value="F:porin activity"/>
    <property type="evidence" value="ECO:0007669"/>
    <property type="project" value="UniProtKB-KW"/>
</dbReference>
<dbReference type="STRING" id="345632.GPICK_06420"/>
<dbReference type="InterPro" id="IPR019554">
    <property type="entry name" value="Soluble_ligand-bd"/>
</dbReference>
<keyword evidence="4" id="KW-1134">Transmembrane beta strand</keyword>
<evidence type="ECO:0000256" key="11">
    <source>
        <dbReference type="ARBA" id="ARBA00023136"/>
    </source>
</evidence>
<evidence type="ECO:0000256" key="16">
    <source>
        <dbReference type="SAM" id="MobiDB-lite"/>
    </source>
</evidence>
<dbReference type="Gene3D" id="3.10.560.10">
    <property type="entry name" value="Outer membrane lipoprotein wza domain like"/>
    <property type="match status" value="6"/>
</dbReference>
<dbReference type="Pfam" id="PF02563">
    <property type="entry name" value="Poly_export"/>
    <property type="match status" value="1"/>
</dbReference>
<keyword evidence="15" id="KW-0175">Coiled coil</keyword>
<evidence type="ECO:0000256" key="14">
    <source>
        <dbReference type="ARBA" id="ARBA00023288"/>
    </source>
</evidence>
<comment type="subcellular location">
    <subcellularLocation>
        <location evidence="1">Cell outer membrane</location>
        <topology evidence="1">Multi-pass membrane protein</topology>
    </subcellularLocation>
</comment>
<keyword evidence="12" id="KW-0564">Palmitate</keyword>
<feature type="region of interest" description="Disordered" evidence="16">
    <location>
        <begin position="37"/>
        <end position="100"/>
    </location>
</feature>
<keyword evidence="5" id="KW-0762">Sugar transport</keyword>
<dbReference type="GO" id="GO:0046930">
    <property type="term" value="C:pore complex"/>
    <property type="evidence" value="ECO:0007669"/>
    <property type="project" value="UniProtKB-KW"/>
</dbReference>
<reference evidence="20 21" key="1">
    <citation type="journal article" date="2015" name="Genome Announc.">
        <title>Complete Genome of Geobacter pickeringii G13T, a Metal-Reducing Isolate from Sedimentary Kaolin Deposits.</title>
        <authorList>
            <person name="Badalamenti J.P."/>
            <person name="Bond D.R."/>
        </authorList>
    </citation>
    <scope>NUCLEOTIDE SEQUENCE [LARGE SCALE GENOMIC DNA]</scope>
    <source>
        <strain evidence="20 21">G13</strain>
    </source>
</reference>
<keyword evidence="3" id="KW-0813">Transport</keyword>
<evidence type="ECO:0000313" key="20">
    <source>
        <dbReference type="EMBL" id="AJE03048.1"/>
    </source>
</evidence>
<dbReference type="RefSeq" id="WP_039741457.1">
    <property type="nucleotide sequence ID" value="NZ_CP009788.1"/>
</dbReference>
<feature type="domain" description="Soluble ligand binding" evidence="18">
    <location>
        <begin position="600"/>
        <end position="644"/>
    </location>
</feature>
<feature type="domain" description="Soluble ligand binding" evidence="18">
    <location>
        <begin position="696"/>
        <end position="742"/>
    </location>
</feature>
<feature type="domain" description="Soluble ligand binding" evidence="18">
    <location>
        <begin position="507"/>
        <end position="532"/>
    </location>
</feature>
<dbReference type="EMBL" id="CP009788">
    <property type="protein sequence ID" value="AJE03048.1"/>
    <property type="molecule type" value="Genomic_DNA"/>
</dbReference>
<dbReference type="Pfam" id="PF22461">
    <property type="entry name" value="SLBB_2"/>
    <property type="match status" value="1"/>
</dbReference>
<dbReference type="InterPro" id="IPR049712">
    <property type="entry name" value="Poly_export"/>
</dbReference>
<keyword evidence="21" id="KW-1185">Reference proteome</keyword>
<evidence type="ECO:0000313" key="21">
    <source>
        <dbReference type="Proteomes" id="UP000057609"/>
    </source>
</evidence>
<feature type="domain" description="Polysaccharide export protein N-terminal" evidence="17">
    <location>
        <begin position="256"/>
        <end position="329"/>
    </location>
</feature>
<keyword evidence="8" id="KW-0625">Polysaccharide transport</keyword>
<feature type="compositionally biased region" description="Basic and acidic residues" evidence="16">
    <location>
        <begin position="66"/>
        <end position="100"/>
    </location>
</feature>
<protein>
    <submittedName>
        <fullName evidence="20">Polysaccharide biosynthesis protein</fullName>
    </submittedName>
</protein>
<evidence type="ECO:0000256" key="1">
    <source>
        <dbReference type="ARBA" id="ARBA00004571"/>
    </source>
</evidence>
<dbReference type="KEGG" id="gpi:GPICK_06420"/>
<dbReference type="GO" id="GO:0006811">
    <property type="term" value="P:monoatomic ion transport"/>
    <property type="evidence" value="ECO:0007669"/>
    <property type="project" value="UniProtKB-KW"/>
</dbReference>
<dbReference type="HOGENOM" id="CLU_011447_0_1_7"/>
<evidence type="ECO:0000259" key="19">
    <source>
        <dbReference type="Pfam" id="PF22461"/>
    </source>
</evidence>
<evidence type="ECO:0000256" key="5">
    <source>
        <dbReference type="ARBA" id="ARBA00022597"/>
    </source>
</evidence>
<proteinExistence type="inferred from homology"/>
<evidence type="ECO:0000256" key="2">
    <source>
        <dbReference type="ARBA" id="ARBA00009450"/>
    </source>
</evidence>
<dbReference type="PANTHER" id="PTHR33619:SF3">
    <property type="entry name" value="POLYSACCHARIDE EXPORT PROTEIN GFCE-RELATED"/>
    <property type="match status" value="1"/>
</dbReference>
<name>A0A0B5B8M2_9BACT</name>
<evidence type="ECO:0000259" key="17">
    <source>
        <dbReference type="Pfam" id="PF02563"/>
    </source>
</evidence>
<comment type="similarity">
    <text evidence="2">Belongs to the BexD/CtrA/VexA family.</text>
</comment>
<evidence type="ECO:0000259" key="18">
    <source>
        <dbReference type="Pfam" id="PF10531"/>
    </source>
</evidence>
<feature type="domain" description="Soluble ligand binding" evidence="18">
    <location>
        <begin position="420"/>
        <end position="471"/>
    </location>
</feature>
<dbReference type="PANTHER" id="PTHR33619">
    <property type="entry name" value="POLYSACCHARIDE EXPORT PROTEIN GFCE-RELATED"/>
    <property type="match status" value="1"/>
</dbReference>
<keyword evidence="14" id="KW-0449">Lipoprotein</keyword>
<evidence type="ECO:0000256" key="15">
    <source>
        <dbReference type="SAM" id="Coils"/>
    </source>
</evidence>
<evidence type="ECO:0000256" key="3">
    <source>
        <dbReference type="ARBA" id="ARBA00022448"/>
    </source>
</evidence>
<feature type="domain" description="SLBB" evidence="19">
    <location>
        <begin position="336"/>
        <end position="413"/>
    </location>
</feature>
<dbReference type="AlphaFoldDB" id="A0A0B5B8M2"/>
<evidence type="ECO:0000256" key="9">
    <source>
        <dbReference type="ARBA" id="ARBA00023065"/>
    </source>
</evidence>
<evidence type="ECO:0000256" key="7">
    <source>
        <dbReference type="ARBA" id="ARBA00022729"/>
    </source>
</evidence>
<dbReference type="Pfam" id="PF10531">
    <property type="entry name" value="SLBB"/>
    <property type="match status" value="4"/>
</dbReference>
<evidence type="ECO:0000256" key="6">
    <source>
        <dbReference type="ARBA" id="ARBA00022692"/>
    </source>
</evidence>
<keyword evidence="13" id="KW-0998">Cell outer membrane</keyword>